<dbReference type="AlphaFoldDB" id="A0A2P2QZ70"/>
<evidence type="ECO:0000313" key="1">
    <source>
        <dbReference type="EMBL" id="MBX72247.1"/>
    </source>
</evidence>
<dbReference type="EMBL" id="GGEC01091763">
    <property type="protein sequence ID" value="MBX72247.1"/>
    <property type="molecule type" value="Transcribed_RNA"/>
</dbReference>
<sequence length="67" mass="7703">MARRVASCQKVMALLDKCKSQNAYTTWQQDYLGGIPHNLTPYSHVMAHWSTNRTQAVDTLWSNIHIN</sequence>
<accession>A0A2P2QZ70</accession>
<proteinExistence type="predicted"/>
<reference evidence="1" key="1">
    <citation type="submission" date="2018-02" db="EMBL/GenBank/DDBJ databases">
        <title>Rhizophora mucronata_Transcriptome.</title>
        <authorList>
            <person name="Meera S.P."/>
            <person name="Sreeshan A."/>
            <person name="Augustine A."/>
        </authorList>
    </citation>
    <scope>NUCLEOTIDE SEQUENCE</scope>
    <source>
        <tissue evidence="1">Leaf</tissue>
    </source>
</reference>
<name>A0A2P2QZ70_RHIMU</name>
<protein>
    <submittedName>
        <fullName evidence="1">Uncharacterized protein</fullName>
    </submittedName>
</protein>
<organism evidence="1">
    <name type="scientific">Rhizophora mucronata</name>
    <name type="common">Asiatic mangrove</name>
    <dbReference type="NCBI Taxonomy" id="61149"/>
    <lineage>
        <taxon>Eukaryota</taxon>
        <taxon>Viridiplantae</taxon>
        <taxon>Streptophyta</taxon>
        <taxon>Embryophyta</taxon>
        <taxon>Tracheophyta</taxon>
        <taxon>Spermatophyta</taxon>
        <taxon>Magnoliopsida</taxon>
        <taxon>eudicotyledons</taxon>
        <taxon>Gunneridae</taxon>
        <taxon>Pentapetalae</taxon>
        <taxon>rosids</taxon>
        <taxon>fabids</taxon>
        <taxon>Malpighiales</taxon>
        <taxon>Rhizophoraceae</taxon>
        <taxon>Rhizophora</taxon>
    </lineage>
</organism>